<dbReference type="GO" id="GO:0015271">
    <property type="term" value="F:outward rectifier potassium channel activity"/>
    <property type="evidence" value="ECO:0007669"/>
    <property type="project" value="TreeGrafter"/>
</dbReference>
<dbReference type="InterPro" id="IPR003280">
    <property type="entry name" value="2pore_dom_K_chnl"/>
</dbReference>
<feature type="compositionally biased region" description="Basic and acidic residues" evidence="9">
    <location>
        <begin position="245"/>
        <end position="257"/>
    </location>
</feature>
<feature type="transmembrane region" description="Helical" evidence="10">
    <location>
        <begin position="438"/>
        <end position="457"/>
    </location>
</feature>
<dbReference type="GO" id="GO:0022841">
    <property type="term" value="F:potassium ion leak channel activity"/>
    <property type="evidence" value="ECO:0007669"/>
    <property type="project" value="TreeGrafter"/>
</dbReference>
<protein>
    <recommendedName>
        <fullName evidence="11">Potassium channel domain-containing protein</fullName>
    </recommendedName>
</protein>
<evidence type="ECO:0000256" key="3">
    <source>
        <dbReference type="ARBA" id="ARBA00022692"/>
    </source>
</evidence>
<evidence type="ECO:0000256" key="2">
    <source>
        <dbReference type="ARBA" id="ARBA00022448"/>
    </source>
</evidence>
<dbReference type="GO" id="GO:0030322">
    <property type="term" value="P:stabilization of membrane potential"/>
    <property type="evidence" value="ECO:0007669"/>
    <property type="project" value="TreeGrafter"/>
</dbReference>
<keyword evidence="5 8" id="KW-0406">Ion transport</keyword>
<sequence length="554" mass="63352">MSIRYKSDPEIAEYESTKCCTSFLHYSWKTVTCLFSHVTLVSMVVSYCVLGAFTFEALEVANEKKVKSGIYKIRENVTWHLWNYTQGIKAFDEENYTRGALLYLKHFENSLLDKMNKDGWDGEEDPDKVQWTRTGSLFYSIIVITTIGYGHIAPKTSWGKVVTIFYAILGIPLMLLCLSNIGDVMATSFRFLYWKVCCYTCQKKPKKRRTRGSIRSDKLSRSRQGSFRRYTRTPRLPELGPMSHSDTELRYLDDPFPSRRRSERFRKSDDPSRKISRTSTVSSPPVQQNHLEPPLRGYSLDRKRRAEEAPDLDPSLIDRTPILFNKYIVGTDGGFERMIPGKGITPRQTEFQKRSASVPRTRRFLEPPRYPSPDGSTDVEEDVDSLKDARRPRGRSPRPSPSPRMMTPIGYGLPGRYYDDDSDAYDAYEAGKARIRPVPIWLCVFLVVGYILAGAYLFMTWEGWEYLDAAYFCFITLTTIGFGDLVPAKEVSRDNSRATISIALCSLYLLFGISLLAMSFNLVQEEVIGKVKRIAKSLGIIKSTSDDEDDDDDD</sequence>
<feature type="compositionally biased region" description="Basic and acidic residues" evidence="9">
    <location>
        <begin position="299"/>
        <end position="308"/>
    </location>
</feature>
<evidence type="ECO:0000256" key="7">
    <source>
        <dbReference type="ARBA" id="ARBA00023303"/>
    </source>
</evidence>
<reference evidence="12" key="1">
    <citation type="submission" date="2022-01" db="EMBL/GenBank/DDBJ databases">
        <authorList>
            <person name="King R."/>
        </authorList>
    </citation>
    <scope>NUCLEOTIDE SEQUENCE</scope>
</reference>
<keyword evidence="7 8" id="KW-0407">Ion channel</keyword>
<dbReference type="PRINTS" id="PR01333">
    <property type="entry name" value="2POREKCHANEL"/>
</dbReference>
<feature type="region of interest" description="Disordered" evidence="9">
    <location>
        <begin position="339"/>
        <end position="407"/>
    </location>
</feature>
<dbReference type="PANTHER" id="PTHR11003">
    <property type="entry name" value="POTASSIUM CHANNEL, SUBFAMILY K"/>
    <property type="match status" value="1"/>
</dbReference>
<dbReference type="Gene3D" id="1.10.287.70">
    <property type="match status" value="1"/>
</dbReference>
<dbReference type="AlphaFoldDB" id="A0A9N9TRW1"/>
<evidence type="ECO:0000259" key="11">
    <source>
        <dbReference type="Pfam" id="PF07885"/>
    </source>
</evidence>
<accession>A0A9N9TRW1</accession>
<dbReference type="InterPro" id="IPR013099">
    <property type="entry name" value="K_chnl_dom"/>
</dbReference>
<feature type="compositionally biased region" description="Polar residues" evidence="9">
    <location>
        <begin position="277"/>
        <end position="290"/>
    </location>
</feature>
<keyword evidence="4 10" id="KW-1133">Transmembrane helix</keyword>
<evidence type="ECO:0000256" key="4">
    <source>
        <dbReference type="ARBA" id="ARBA00022989"/>
    </source>
</evidence>
<dbReference type="EMBL" id="OU900098">
    <property type="protein sequence ID" value="CAG9862142.1"/>
    <property type="molecule type" value="Genomic_DNA"/>
</dbReference>
<dbReference type="OrthoDB" id="297496at2759"/>
<dbReference type="GO" id="GO:0005886">
    <property type="term" value="C:plasma membrane"/>
    <property type="evidence" value="ECO:0007669"/>
    <property type="project" value="TreeGrafter"/>
</dbReference>
<comment type="similarity">
    <text evidence="8">Belongs to the two pore domain potassium channel (TC 1.A.1.8) family.</text>
</comment>
<feature type="domain" description="Potassium channel" evidence="11">
    <location>
        <begin position="446"/>
        <end position="525"/>
    </location>
</feature>
<evidence type="ECO:0000313" key="12">
    <source>
        <dbReference type="EMBL" id="CAG9862142.1"/>
    </source>
</evidence>
<evidence type="ECO:0000256" key="5">
    <source>
        <dbReference type="ARBA" id="ARBA00023065"/>
    </source>
</evidence>
<feature type="transmembrane region" description="Helical" evidence="10">
    <location>
        <begin position="34"/>
        <end position="58"/>
    </location>
</feature>
<evidence type="ECO:0000256" key="6">
    <source>
        <dbReference type="ARBA" id="ARBA00023136"/>
    </source>
</evidence>
<comment type="subcellular location">
    <subcellularLocation>
        <location evidence="1">Membrane</location>
        <topology evidence="1">Multi-pass membrane protein</topology>
    </subcellularLocation>
</comment>
<dbReference type="Pfam" id="PF07885">
    <property type="entry name" value="Ion_trans_2"/>
    <property type="match status" value="2"/>
</dbReference>
<feature type="region of interest" description="Disordered" evidence="9">
    <location>
        <begin position="209"/>
        <end position="316"/>
    </location>
</feature>
<feature type="transmembrane region" description="Helical" evidence="10">
    <location>
        <begin position="136"/>
        <end position="152"/>
    </location>
</feature>
<feature type="transmembrane region" description="Helical" evidence="10">
    <location>
        <begin position="498"/>
        <end position="520"/>
    </location>
</feature>
<name>A0A9N9TRW1_PHYSR</name>
<proteinExistence type="inferred from homology"/>
<organism evidence="12 13">
    <name type="scientific">Phyllotreta striolata</name>
    <name type="common">Striped flea beetle</name>
    <name type="synonym">Crioceris striolata</name>
    <dbReference type="NCBI Taxonomy" id="444603"/>
    <lineage>
        <taxon>Eukaryota</taxon>
        <taxon>Metazoa</taxon>
        <taxon>Ecdysozoa</taxon>
        <taxon>Arthropoda</taxon>
        <taxon>Hexapoda</taxon>
        <taxon>Insecta</taxon>
        <taxon>Pterygota</taxon>
        <taxon>Neoptera</taxon>
        <taxon>Endopterygota</taxon>
        <taxon>Coleoptera</taxon>
        <taxon>Polyphaga</taxon>
        <taxon>Cucujiformia</taxon>
        <taxon>Chrysomeloidea</taxon>
        <taxon>Chrysomelidae</taxon>
        <taxon>Galerucinae</taxon>
        <taxon>Alticini</taxon>
        <taxon>Phyllotreta</taxon>
    </lineage>
</organism>
<evidence type="ECO:0000313" key="13">
    <source>
        <dbReference type="Proteomes" id="UP001153712"/>
    </source>
</evidence>
<keyword evidence="2 8" id="KW-0813">Transport</keyword>
<evidence type="ECO:0000256" key="9">
    <source>
        <dbReference type="SAM" id="MobiDB-lite"/>
    </source>
</evidence>
<evidence type="ECO:0000256" key="8">
    <source>
        <dbReference type="RuleBase" id="RU003857"/>
    </source>
</evidence>
<dbReference type="Proteomes" id="UP001153712">
    <property type="component" value="Chromosome 5"/>
</dbReference>
<keyword evidence="13" id="KW-1185">Reference proteome</keyword>
<keyword evidence="6 10" id="KW-0472">Membrane</keyword>
<feature type="transmembrane region" description="Helical" evidence="10">
    <location>
        <begin position="469"/>
        <end position="486"/>
    </location>
</feature>
<dbReference type="PANTHER" id="PTHR11003:SF334">
    <property type="entry name" value="FI03418P"/>
    <property type="match status" value="1"/>
</dbReference>
<evidence type="ECO:0000256" key="10">
    <source>
        <dbReference type="SAM" id="Phobius"/>
    </source>
</evidence>
<dbReference type="SUPFAM" id="SSF81324">
    <property type="entry name" value="Voltage-gated potassium channels"/>
    <property type="match status" value="2"/>
</dbReference>
<keyword evidence="3 8" id="KW-0812">Transmembrane</keyword>
<evidence type="ECO:0000256" key="1">
    <source>
        <dbReference type="ARBA" id="ARBA00004141"/>
    </source>
</evidence>
<gene>
    <name evidence="12" type="ORF">PHYEVI_LOCUS8464</name>
</gene>
<feature type="domain" description="Potassium channel" evidence="11">
    <location>
        <begin position="130"/>
        <end position="185"/>
    </location>
</feature>
<feature type="transmembrane region" description="Helical" evidence="10">
    <location>
        <begin position="164"/>
        <end position="186"/>
    </location>
</feature>